<dbReference type="Pfam" id="PF19054">
    <property type="entry name" value="DUF5753"/>
    <property type="match status" value="1"/>
</dbReference>
<dbReference type="Proteomes" id="UP000256913">
    <property type="component" value="Unassembled WGS sequence"/>
</dbReference>
<dbReference type="GO" id="GO:0003677">
    <property type="term" value="F:DNA binding"/>
    <property type="evidence" value="ECO:0007669"/>
    <property type="project" value="InterPro"/>
</dbReference>
<dbReference type="InterPro" id="IPR043917">
    <property type="entry name" value="DUF5753"/>
</dbReference>
<dbReference type="Pfam" id="PF13560">
    <property type="entry name" value="HTH_31"/>
    <property type="match status" value="1"/>
</dbReference>
<name>A0A3D9ZGQ4_9ACTN</name>
<dbReference type="Gene3D" id="1.10.260.40">
    <property type="entry name" value="lambda repressor-like DNA-binding domains"/>
    <property type="match status" value="1"/>
</dbReference>
<reference evidence="2 3" key="1">
    <citation type="submission" date="2018-08" db="EMBL/GenBank/DDBJ databases">
        <title>Sequencing the genomes of 1000 actinobacteria strains.</title>
        <authorList>
            <person name="Klenk H.-P."/>
        </authorList>
    </citation>
    <scope>NUCLEOTIDE SEQUENCE [LARGE SCALE GENOMIC DNA]</scope>
    <source>
        <strain evidence="2 3">DSM 44099</strain>
    </source>
</reference>
<dbReference type="SMART" id="SM00530">
    <property type="entry name" value="HTH_XRE"/>
    <property type="match status" value="1"/>
</dbReference>
<accession>A0A3D9ZGQ4</accession>
<feature type="domain" description="HTH cro/C1-type" evidence="1">
    <location>
        <begin position="18"/>
        <end position="73"/>
    </location>
</feature>
<proteinExistence type="predicted"/>
<dbReference type="EMBL" id="QUMQ01000001">
    <property type="protein sequence ID" value="REF96455.1"/>
    <property type="molecule type" value="Genomic_DNA"/>
</dbReference>
<evidence type="ECO:0000313" key="2">
    <source>
        <dbReference type="EMBL" id="REF96455.1"/>
    </source>
</evidence>
<dbReference type="SUPFAM" id="SSF47413">
    <property type="entry name" value="lambda repressor-like DNA-binding domains"/>
    <property type="match status" value="1"/>
</dbReference>
<keyword evidence="3" id="KW-1185">Reference proteome</keyword>
<dbReference type="RefSeq" id="WP_239097350.1">
    <property type="nucleotide sequence ID" value="NZ_BONB01000033.1"/>
</dbReference>
<gene>
    <name evidence="2" type="ORF">DFJ67_2437</name>
</gene>
<protein>
    <submittedName>
        <fullName evidence="2">Helix-turn-helix protein</fullName>
    </submittedName>
</protein>
<dbReference type="InterPro" id="IPR010982">
    <property type="entry name" value="Lambda_DNA-bd_dom_sf"/>
</dbReference>
<sequence length="290" mass="32742">MASSDSPAVARRRVRLAVRRAREAKAITQSDVAEAMEWSLSKVMRIESGEVTISQNDLRPLLSYLGIKDRVQVESLVASAKVSKQRKQWWEAPPYRELLTPSMVQLMGLELAASEIRYFYPLIVPGRLQTPAYARAVLETFSGELPEEAIEARLKLRELRRQSFLSAQQTDVFVVLDESVLLRQVGGAHVLRDQLDHLLTLIGDQRIAVRIIPFVEQAPIPMLATYEIVYLADGGEDAAVLHRESDLLDEIVEDKEKIKRHRDIFDRIWNGAYDESTSAGLIKDHATALV</sequence>
<dbReference type="CDD" id="cd00093">
    <property type="entry name" value="HTH_XRE"/>
    <property type="match status" value="1"/>
</dbReference>
<evidence type="ECO:0000313" key="3">
    <source>
        <dbReference type="Proteomes" id="UP000256913"/>
    </source>
</evidence>
<dbReference type="AlphaFoldDB" id="A0A3D9ZGQ4"/>
<evidence type="ECO:0000259" key="1">
    <source>
        <dbReference type="PROSITE" id="PS50943"/>
    </source>
</evidence>
<dbReference type="InterPro" id="IPR001387">
    <property type="entry name" value="Cro/C1-type_HTH"/>
</dbReference>
<comment type="caution">
    <text evidence="2">The sequence shown here is derived from an EMBL/GenBank/DDBJ whole genome shotgun (WGS) entry which is preliminary data.</text>
</comment>
<dbReference type="PROSITE" id="PS50943">
    <property type="entry name" value="HTH_CROC1"/>
    <property type="match status" value="1"/>
</dbReference>
<organism evidence="2 3">
    <name type="scientific">Asanoa ferruginea</name>
    <dbReference type="NCBI Taxonomy" id="53367"/>
    <lineage>
        <taxon>Bacteria</taxon>
        <taxon>Bacillati</taxon>
        <taxon>Actinomycetota</taxon>
        <taxon>Actinomycetes</taxon>
        <taxon>Micromonosporales</taxon>
        <taxon>Micromonosporaceae</taxon>
        <taxon>Asanoa</taxon>
    </lineage>
</organism>